<organism evidence="1 2">
    <name type="scientific">Paludibaculum fermentans</name>
    <dbReference type="NCBI Taxonomy" id="1473598"/>
    <lineage>
        <taxon>Bacteria</taxon>
        <taxon>Pseudomonadati</taxon>
        <taxon>Acidobacteriota</taxon>
        <taxon>Terriglobia</taxon>
        <taxon>Bryobacterales</taxon>
        <taxon>Bryobacteraceae</taxon>
        <taxon>Paludibaculum</taxon>
    </lineage>
</organism>
<keyword evidence="2" id="KW-1185">Reference proteome</keyword>
<accession>A0A7S7NM84</accession>
<dbReference type="EMBL" id="CP063849">
    <property type="protein sequence ID" value="QOY86231.1"/>
    <property type="molecule type" value="Genomic_DNA"/>
</dbReference>
<dbReference type="Proteomes" id="UP000593892">
    <property type="component" value="Chromosome"/>
</dbReference>
<sequence>MHSDETWHRVEILFAQALEQPEEARSVFVAERSAQEPEILQELLRMLDAHQRMGVFLEAPLRIIRRGP</sequence>
<gene>
    <name evidence="1" type="ORF">IRI77_25935</name>
</gene>
<evidence type="ECO:0000313" key="1">
    <source>
        <dbReference type="EMBL" id="QOY86231.1"/>
    </source>
</evidence>
<reference evidence="1 2" key="1">
    <citation type="submission" date="2020-10" db="EMBL/GenBank/DDBJ databases">
        <title>Complete genome sequence of Paludibaculum fermentans P105T, a facultatively anaerobic acidobacterium capable of dissimilatory Fe(III) reduction.</title>
        <authorList>
            <person name="Dedysh S.N."/>
            <person name="Beletsky A.V."/>
            <person name="Kulichevskaya I.S."/>
            <person name="Mardanov A.V."/>
            <person name="Ravin N.V."/>
        </authorList>
    </citation>
    <scope>NUCLEOTIDE SEQUENCE [LARGE SCALE GENOMIC DNA]</scope>
    <source>
        <strain evidence="1 2">P105</strain>
    </source>
</reference>
<evidence type="ECO:0000313" key="2">
    <source>
        <dbReference type="Proteomes" id="UP000593892"/>
    </source>
</evidence>
<protein>
    <submittedName>
        <fullName evidence="1">Uncharacterized protein</fullName>
    </submittedName>
</protein>
<dbReference type="AlphaFoldDB" id="A0A7S7NM84"/>
<dbReference type="RefSeq" id="WP_194447900.1">
    <property type="nucleotide sequence ID" value="NZ_CP063849.1"/>
</dbReference>
<dbReference type="KEGG" id="pfer:IRI77_25935"/>
<name>A0A7S7NM84_PALFE</name>
<proteinExistence type="predicted"/>